<accession>A0A5N5QPA0</accession>
<evidence type="ECO:0000256" key="2">
    <source>
        <dbReference type="ARBA" id="ARBA00006824"/>
    </source>
</evidence>
<gene>
    <name evidence="7" type="ORF">CTheo_3611</name>
</gene>
<keyword evidence="8" id="KW-1185">Reference proteome</keyword>
<dbReference type="Proteomes" id="UP000383932">
    <property type="component" value="Unassembled WGS sequence"/>
</dbReference>
<dbReference type="GO" id="GO:0005739">
    <property type="term" value="C:mitochondrion"/>
    <property type="evidence" value="ECO:0007669"/>
    <property type="project" value="TreeGrafter"/>
</dbReference>
<organism evidence="7 8">
    <name type="scientific">Ceratobasidium theobromae</name>
    <dbReference type="NCBI Taxonomy" id="1582974"/>
    <lineage>
        <taxon>Eukaryota</taxon>
        <taxon>Fungi</taxon>
        <taxon>Dikarya</taxon>
        <taxon>Basidiomycota</taxon>
        <taxon>Agaricomycotina</taxon>
        <taxon>Agaricomycetes</taxon>
        <taxon>Cantharellales</taxon>
        <taxon>Ceratobasidiaceae</taxon>
        <taxon>Ceratobasidium</taxon>
    </lineage>
</organism>
<dbReference type="EMBL" id="SSOP01000049">
    <property type="protein sequence ID" value="KAB5592976.1"/>
    <property type="molecule type" value="Genomic_DNA"/>
</dbReference>
<keyword evidence="3" id="KW-0812">Transmembrane</keyword>
<dbReference type="PANTHER" id="PTHR11266">
    <property type="entry name" value="PEROXISOMAL MEMBRANE PROTEIN 2, PXMP2 MPV17"/>
    <property type="match status" value="1"/>
</dbReference>
<comment type="caution">
    <text evidence="7">The sequence shown here is derived from an EMBL/GenBank/DDBJ whole genome shotgun (WGS) entry which is preliminary data.</text>
</comment>
<protein>
    <submittedName>
        <fullName evidence="7">Integral membrane protein, Mpv17/pmp22 family protein</fullName>
    </submittedName>
</protein>
<dbReference type="Pfam" id="PF04117">
    <property type="entry name" value="Mpv17_PMP22"/>
    <property type="match status" value="1"/>
</dbReference>
<dbReference type="AlphaFoldDB" id="A0A5N5QPA0"/>
<proteinExistence type="inferred from homology"/>
<reference evidence="7 8" key="1">
    <citation type="journal article" date="2019" name="Fungal Biol. Biotechnol.">
        <title>Draft genome sequence of fastidious pathogen Ceratobasidium theobromae, which causes vascular-streak dieback in Theobroma cacao.</title>
        <authorList>
            <person name="Ali S.S."/>
            <person name="Asman A."/>
            <person name="Shao J."/>
            <person name="Firmansyah A.P."/>
            <person name="Susilo A.W."/>
            <person name="Rosmana A."/>
            <person name="McMahon P."/>
            <person name="Junaid M."/>
            <person name="Guest D."/>
            <person name="Kheng T.Y."/>
            <person name="Meinhardt L.W."/>
            <person name="Bailey B.A."/>
        </authorList>
    </citation>
    <scope>NUCLEOTIDE SEQUENCE [LARGE SCALE GENOMIC DNA]</scope>
    <source>
        <strain evidence="7 8">CT2</strain>
    </source>
</reference>
<evidence type="ECO:0000256" key="1">
    <source>
        <dbReference type="ARBA" id="ARBA00004141"/>
    </source>
</evidence>
<dbReference type="InterPro" id="IPR007248">
    <property type="entry name" value="Mpv17_PMP22"/>
</dbReference>
<sequence length="209" mass="22361">MQAYVRLMNARPLLGPCITTAVLFGTGDVVAQQVVDRRGISAHDWVRTARLSLYGGAIFAPIVTNCCSIACPSSQNPPSSHPGSVYAPVLYAPLSHPAQVGLDQFAFAPIAVGLFFTCTSLMEGKSLADVKKKLDQVRLHPFPVPPLTPPSRTRTPSSPTGLFIPFQTINMFVPLHHRLLAVNAVSIPWNAYLSFKGATAVKGLPTSVA</sequence>
<evidence type="ECO:0000256" key="5">
    <source>
        <dbReference type="ARBA" id="ARBA00023136"/>
    </source>
</evidence>
<evidence type="ECO:0000313" key="7">
    <source>
        <dbReference type="EMBL" id="KAB5592976.1"/>
    </source>
</evidence>
<dbReference type="PANTHER" id="PTHR11266:SF17">
    <property type="entry name" value="PROTEIN MPV17"/>
    <property type="match status" value="1"/>
</dbReference>
<comment type="subcellular location">
    <subcellularLocation>
        <location evidence="1">Membrane</location>
        <topology evidence="1">Multi-pass membrane protein</topology>
    </subcellularLocation>
</comment>
<keyword evidence="5" id="KW-0472">Membrane</keyword>
<evidence type="ECO:0000256" key="4">
    <source>
        <dbReference type="ARBA" id="ARBA00022989"/>
    </source>
</evidence>
<evidence type="ECO:0000313" key="8">
    <source>
        <dbReference type="Proteomes" id="UP000383932"/>
    </source>
</evidence>
<evidence type="ECO:0000256" key="3">
    <source>
        <dbReference type="ARBA" id="ARBA00022692"/>
    </source>
</evidence>
<dbReference type="OrthoDB" id="430207at2759"/>
<dbReference type="GO" id="GO:0016020">
    <property type="term" value="C:membrane"/>
    <property type="evidence" value="ECO:0007669"/>
    <property type="project" value="UniProtKB-SubCell"/>
</dbReference>
<name>A0A5N5QPA0_9AGAM</name>
<evidence type="ECO:0000256" key="6">
    <source>
        <dbReference type="RuleBase" id="RU363053"/>
    </source>
</evidence>
<comment type="similarity">
    <text evidence="2 6">Belongs to the peroxisomal membrane protein PXMP2/4 family.</text>
</comment>
<keyword evidence="4" id="KW-1133">Transmembrane helix</keyword>